<dbReference type="RefSeq" id="WP_153646506.1">
    <property type="nucleotide sequence ID" value="NZ_CBDITX010000004.1"/>
</dbReference>
<keyword evidence="2" id="KW-1185">Reference proteome</keyword>
<organism evidence="1 2">
    <name type="scientific">Citrobacter braakii</name>
    <dbReference type="NCBI Taxonomy" id="57706"/>
    <lineage>
        <taxon>Bacteria</taxon>
        <taxon>Pseudomonadati</taxon>
        <taxon>Pseudomonadota</taxon>
        <taxon>Gammaproteobacteria</taxon>
        <taxon>Enterobacterales</taxon>
        <taxon>Enterobacteriaceae</taxon>
        <taxon>Citrobacter</taxon>
        <taxon>Citrobacter freundii complex</taxon>
    </lineage>
</organism>
<protein>
    <submittedName>
        <fullName evidence="1">Uncharacterized protein</fullName>
    </submittedName>
</protein>
<name>A0ABR6TWH7_CITBR</name>
<reference evidence="1 2" key="1">
    <citation type="submission" date="2020-08" db="EMBL/GenBank/DDBJ databases">
        <title>Emergence and comparative genomics analysis of Citrobacter in Fennec fox imported from North Africa to China.</title>
        <authorList>
            <person name="Zheng B."/>
        </authorList>
    </citation>
    <scope>NUCLEOTIDE SEQUENCE [LARGE SCALE GENOMIC DNA]</scope>
    <source>
        <strain evidence="1 2">FF371</strain>
    </source>
</reference>
<sequence length="103" mass="10909">MTTCTAPGHPSCSISCPNGCIAVYYEPNGPCRTMCANGATLDLDSTQNYSIQMSDILATDLVEIFGTSIPLDNSLILQSKNTVSLSLQNVSVEELVKAIHSAL</sequence>
<proteinExistence type="predicted"/>
<accession>A0ABR6TWH7</accession>
<dbReference type="EMBL" id="JACLAH010000003">
    <property type="protein sequence ID" value="MBC2647398.1"/>
    <property type="molecule type" value="Genomic_DNA"/>
</dbReference>
<dbReference type="Proteomes" id="UP000586346">
    <property type="component" value="Unassembled WGS sequence"/>
</dbReference>
<comment type="caution">
    <text evidence="1">The sequence shown here is derived from an EMBL/GenBank/DDBJ whole genome shotgun (WGS) entry which is preliminary data.</text>
</comment>
<gene>
    <name evidence="1" type="ORF">H6P72_12310</name>
</gene>
<evidence type="ECO:0000313" key="2">
    <source>
        <dbReference type="Proteomes" id="UP000586346"/>
    </source>
</evidence>
<evidence type="ECO:0000313" key="1">
    <source>
        <dbReference type="EMBL" id="MBC2647398.1"/>
    </source>
</evidence>